<comment type="caution">
    <text evidence="2">The sequence shown here is derived from an EMBL/GenBank/DDBJ whole genome shotgun (WGS) entry which is preliminary data.</text>
</comment>
<dbReference type="RefSeq" id="WP_159660615.1">
    <property type="nucleotide sequence ID" value="NZ_AQPF01000012.1"/>
</dbReference>
<evidence type="ECO:0000259" key="1">
    <source>
        <dbReference type="Pfam" id="PF18731"/>
    </source>
</evidence>
<dbReference type="Proteomes" id="UP000771797">
    <property type="component" value="Unassembled WGS sequence"/>
</dbReference>
<sequence>MENKIKLFAISNQMAERTLDYVEKDLKIDLGRDSGHESDKDEEYYPQFQHSIRSEAREMAIHYELFYCLEVSIRNIVSEKLVSELGEDWWNQAEIPEHIRKNVKDNIQREIDSAFTQRSDDELDYTTFGELGEVVRKNWDKFGDLFNSQKGFNRVMNNLNLLRGPIAHCSPLAEDEIVRLRLTVGDWFRLME</sequence>
<name>A0ABQ6Y918_9GAMM</name>
<feature type="domain" description="Swt1-like HEPN" evidence="1">
    <location>
        <begin position="65"/>
        <end position="191"/>
    </location>
</feature>
<gene>
    <name evidence="2" type="ORF">A6D6_01927</name>
</gene>
<reference evidence="2 3" key="1">
    <citation type="submission" date="2012-09" db="EMBL/GenBank/DDBJ databases">
        <title>Genome Sequence of alkane-degrading Bacterium Alcanivorax sp. 6-D-6.</title>
        <authorList>
            <person name="Lai Q."/>
            <person name="Shao Z."/>
        </authorList>
    </citation>
    <scope>NUCLEOTIDE SEQUENCE [LARGE SCALE GENOMIC DNA]</scope>
    <source>
        <strain evidence="2 3">6-D-6</strain>
    </source>
</reference>
<protein>
    <recommendedName>
        <fullName evidence="1">Swt1-like HEPN domain-containing protein</fullName>
    </recommendedName>
</protein>
<keyword evidence="3" id="KW-1185">Reference proteome</keyword>
<dbReference type="InterPro" id="IPR041650">
    <property type="entry name" value="HEPN_Swt1"/>
</dbReference>
<dbReference type="EMBL" id="AQPF01000012">
    <property type="protein sequence ID" value="KAF0805871.1"/>
    <property type="molecule type" value="Genomic_DNA"/>
</dbReference>
<evidence type="ECO:0000313" key="3">
    <source>
        <dbReference type="Proteomes" id="UP000771797"/>
    </source>
</evidence>
<proteinExistence type="predicted"/>
<accession>A0ABQ6Y918</accession>
<evidence type="ECO:0000313" key="2">
    <source>
        <dbReference type="EMBL" id="KAF0805871.1"/>
    </source>
</evidence>
<organism evidence="2 3">
    <name type="scientific">Alcanivorax xiamenensis</name>
    <dbReference type="NCBI Taxonomy" id="1177156"/>
    <lineage>
        <taxon>Bacteria</taxon>
        <taxon>Pseudomonadati</taxon>
        <taxon>Pseudomonadota</taxon>
        <taxon>Gammaproteobacteria</taxon>
        <taxon>Oceanospirillales</taxon>
        <taxon>Alcanivoracaceae</taxon>
        <taxon>Alcanivorax</taxon>
    </lineage>
</organism>
<dbReference type="Pfam" id="PF18731">
    <property type="entry name" value="HEPN_Swt1"/>
    <property type="match status" value="1"/>
</dbReference>